<keyword evidence="2" id="KW-1185">Reference proteome</keyword>
<organism evidence="1 2">
    <name type="scientific">Populus trichocarpa</name>
    <name type="common">Western balsam poplar</name>
    <name type="synonym">Populus balsamifera subsp. trichocarpa</name>
    <dbReference type="NCBI Taxonomy" id="3694"/>
    <lineage>
        <taxon>Eukaryota</taxon>
        <taxon>Viridiplantae</taxon>
        <taxon>Streptophyta</taxon>
        <taxon>Embryophyta</taxon>
        <taxon>Tracheophyta</taxon>
        <taxon>Spermatophyta</taxon>
        <taxon>Magnoliopsida</taxon>
        <taxon>eudicotyledons</taxon>
        <taxon>Gunneridae</taxon>
        <taxon>Pentapetalae</taxon>
        <taxon>rosids</taxon>
        <taxon>fabids</taxon>
        <taxon>Malpighiales</taxon>
        <taxon>Salicaceae</taxon>
        <taxon>Saliceae</taxon>
        <taxon>Populus</taxon>
    </lineage>
</organism>
<dbReference type="EMBL" id="CM009292">
    <property type="protein sequence ID" value="KAI9398547.1"/>
    <property type="molecule type" value="Genomic_DNA"/>
</dbReference>
<proteinExistence type="predicted"/>
<comment type="caution">
    <text evidence="1">The sequence shown here is derived from an EMBL/GenBank/DDBJ whole genome shotgun (WGS) entry which is preliminary data.</text>
</comment>
<protein>
    <submittedName>
        <fullName evidence="1">Uncharacterized protein</fullName>
    </submittedName>
</protein>
<accession>A0ACC0TAC5</accession>
<sequence length="44" mass="5104">MCPIQGLVWLVSNVLDFGSFSFSFLGLIPSIAWWNIWTLFRTCH</sequence>
<reference evidence="1 2" key="1">
    <citation type="journal article" date="2006" name="Science">
        <title>The genome of black cottonwood, Populus trichocarpa (Torr. &amp; Gray).</title>
        <authorList>
            <person name="Tuskan G.A."/>
            <person name="Difazio S."/>
            <person name="Jansson S."/>
            <person name="Bohlmann J."/>
            <person name="Grigoriev I."/>
            <person name="Hellsten U."/>
            <person name="Putnam N."/>
            <person name="Ralph S."/>
            <person name="Rombauts S."/>
            <person name="Salamov A."/>
            <person name="Schein J."/>
            <person name="Sterck L."/>
            <person name="Aerts A."/>
            <person name="Bhalerao R.R."/>
            <person name="Bhalerao R.P."/>
            <person name="Blaudez D."/>
            <person name="Boerjan W."/>
            <person name="Brun A."/>
            <person name="Brunner A."/>
            <person name="Busov V."/>
            <person name="Campbell M."/>
            <person name="Carlson J."/>
            <person name="Chalot M."/>
            <person name="Chapman J."/>
            <person name="Chen G.L."/>
            <person name="Cooper D."/>
            <person name="Coutinho P.M."/>
            <person name="Couturier J."/>
            <person name="Covert S."/>
            <person name="Cronk Q."/>
            <person name="Cunningham R."/>
            <person name="Davis J."/>
            <person name="Degroeve S."/>
            <person name="Dejardin A."/>
            <person name="Depamphilis C."/>
            <person name="Detter J."/>
            <person name="Dirks B."/>
            <person name="Dubchak I."/>
            <person name="Duplessis S."/>
            <person name="Ehlting J."/>
            <person name="Ellis B."/>
            <person name="Gendler K."/>
            <person name="Goodstein D."/>
            <person name="Gribskov M."/>
            <person name="Grimwood J."/>
            <person name="Groover A."/>
            <person name="Gunter L."/>
            <person name="Hamberger B."/>
            <person name="Heinze B."/>
            <person name="Helariutta Y."/>
            <person name="Henrissat B."/>
            <person name="Holligan D."/>
            <person name="Holt R."/>
            <person name="Huang W."/>
            <person name="Islam-Faridi N."/>
            <person name="Jones S."/>
            <person name="Jones-Rhoades M."/>
            <person name="Jorgensen R."/>
            <person name="Joshi C."/>
            <person name="Kangasjarvi J."/>
            <person name="Karlsson J."/>
            <person name="Kelleher C."/>
            <person name="Kirkpatrick R."/>
            <person name="Kirst M."/>
            <person name="Kohler A."/>
            <person name="Kalluri U."/>
            <person name="Larimer F."/>
            <person name="Leebens-Mack J."/>
            <person name="Leple J.C."/>
            <person name="Locascio P."/>
            <person name="Lou Y."/>
            <person name="Lucas S."/>
            <person name="Martin F."/>
            <person name="Montanini B."/>
            <person name="Napoli C."/>
            <person name="Nelson D.R."/>
            <person name="Nelson C."/>
            <person name="Nieminen K."/>
            <person name="Nilsson O."/>
            <person name="Pereda V."/>
            <person name="Peter G."/>
            <person name="Philippe R."/>
            <person name="Pilate G."/>
            <person name="Poliakov A."/>
            <person name="Razumovskaya J."/>
            <person name="Richardson P."/>
            <person name="Rinaldi C."/>
            <person name="Ritland K."/>
            <person name="Rouze P."/>
            <person name="Ryaboy D."/>
            <person name="Schmutz J."/>
            <person name="Schrader J."/>
            <person name="Segerman B."/>
            <person name="Shin H."/>
            <person name="Siddiqui A."/>
            <person name="Sterky F."/>
            <person name="Terry A."/>
            <person name="Tsai C.J."/>
            <person name="Uberbacher E."/>
            <person name="Unneberg P."/>
            <person name="Vahala J."/>
            <person name="Wall K."/>
            <person name="Wessler S."/>
            <person name="Yang G."/>
            <person name="Yin T."/>
            <person name="Douglas C."/>
            <person name="Marra M."/>
            <person name="Sandberg G."/>
            <person name="Van de Peer Y."/>
            <person name="Rokhsar D."/>
        </authorList>
    </citation>
    <scope>NUCLEOTIDE SEQUENCE [LARGE SCALE GENOMIC DNA]</scope>
    <source>
        <strain evidence="2">cv. Nisqually</strain>
    </source>
</reference>
<evidence type="ECO:0000313" key="2">
    <source>
        <dbReference type="Proteomes" id="UP000006729"/>
    </source>
</evidence>
<name>A0ACC0TAC5_POPTR</name>
<evidence type="ECO:0000313" key="1">
    <source>
        <dbReference type="EMBL" id="KAI9398547.1"/>
    </source>
</evidence>
<dbReference type="Proteomes" id="UP000006729">
    <property type="component" value="Chromosome 3"/>
</dbReference>
<gene>
    <name evidence="1" type="ORF">POPTR_003G195500v4</name>
</gene>